<evidence type="ECO:0000313" key="2">
    <source>
        <dbReference type="Proteomes" id="UP001243375"/>
    </source>
</evidence>
<dbReference type="Proteomes" id="UP001243375">
    <property type="component" value="Unassembled WGS sequence"/>
</dbReference>
<dbReference type="EMBL" id="JASBWU010000029">
    <property type="protein sequence ID" value="KAJ9111595.1"/>
    <property type="molecule type" value="Genomic_DNA"/>
</dbReference>
<keyword evidence="2" id="KW-1185">Reference proteome</keyword>
<sequence length="288" mass="31798">MSAAQTGGDDSAVHKSAPASRLTASVPRSLVRSDSSFKPSASDSLGTQLTDTLDSQKPVREPDFWSTATLPKDGSITSPVSESVEGSLVDKRIEESPEAKLANKIYELKPGVKWVGGCDEGWKWPYSLNGNEHNYLEHELLARPIITQCTLGKVRDPEHLRFDISLVQQDDEYAGFGSLILWSTELSITILLSLKYYGMVDKASELAKLSLQDKNNVLVHRVTPSTAHAINSTQRGNLQNMLLKMTERCLLYAFIQAQEGLKSKGYKTPAGFVKRELDVIVEDSVQEE</sequence>
<evidence type="ECO:0000313" key="1">
    <source>
        <dbReference type="EMBL" id="KAJ9111595.1"/>
    </source>
</evidence>
<proteinExistence type="predicted"/>
<comment type="caution">
    <text evidence="1">The sequence shown here is derived from an EMBL/GenBank/DDBJ whole genome shotgun (WGS) entry which is preliminary data.</text>
</comment>
<protein>
    <submittedName>
        <fullName evidence="1">Uncharacterized protein</fullName>
    </submittedName>
</protein>
<organism evidence="1 2">
    <name type="scientific">Naganishia vaughanmartiniae</name>
    <dbReference type="NCBI Taxonomy" id="1424756"/>
    <lineage>
        <taxon>Eukaryota</taxon>
        <taxon>Fungi</taxon>
        <taxon>Dikarya</taxon>
        <taxon>Basidiomycota</taxon>
        <taxon>Agaricomycotina</taxon>
        <taxon>Tremellomycetes</taxon>
        <taxon>Filobasidiales</taxon>
        <taxon>Filobasidiaceae</taxon>
        <taxon>Naganishia</taxon>
    </lineage>
</organism>
<gene>
    <name evidence="1" type="ORF">QFC22_006466</name>
</gene>
<accession>A0ACC2WIL3</accession>
<name>A0ACC2WIL3_9TREE</name>
<reference evidence="1" key="1">
    <citation type="submission" date="2023-04" db="EMBL/GenBank/DDBJ databases">
        <title>Draft Genome sequencing of Naganishia species isolated from polar environments using Oxford Nanopore Technology.</title>
        <authorList>
            <person name="Leo P."/>
            <person name="Venkateswaran K."/>
        </authorList>
    </citation>
    <scope>NUCLEOTIDE SEQUENCE</scope>
    <source>
        <strain evidence="1">MNA-CCFEE 5425</strain>
    </source>
</reference>